<protein>
    <submittedName>
        <fullName evidence="1">Uncharacterized protein</fullName>
    </submittedName>
</protein>
<evidence type="ECO:0000313" key="2">
    <source>
        <dbReference type="Proteomes" id="UP000694660"/>
    </source>
</evidence>
<proteinExistence type="predicted"/>
<evidence type="ECO:0000313" key="1">
    <source>
        <dbReference type="EMBL" id="MBT0962602.1"/>
    </source>
</evidence>
<organism evidence="1 2">
    <name type="scientific">Denitromonas iodatirespirans</name>
    <dbReference type="NCBI Taxonomy" id="2795389"/>
    <lineage>
        <taxon>Bacteria</taxon>
        <taxon>Pseudomonadati</taxon>
        <taxon>Pseudomonadota</taxon>
        <taxon>Betaproteobacteria</taxon>
        <taxon>Rhodocyclales</taxon>
        <taxon>Zoogloeaceae</taxon>
        <taxon>Denitromonas</taxon>
    </lineage>
</organism>
<accession>A0A944HCD4</accession>
<dbReference type="AlphaFoldDB" id="A0A944HCD4"/>
<dbReference type="EMBL" id="JAEKFT010000018">
    <property type="protein sequence ID" value="MBT0962602.1"/>
    <property type="molecule type" value="Genomic_DNA"/>
</dbReference>
<comment type="caution">
    <text evidence="1">The sequence shown here is derived from an EMBL/GenBank/DDBJ whole genome shotgun (WGS) entry which is preliminary data.</text>
</comment>
<dbReference type="Proteomes" id="UP000694660">
    <property type="component" value="Unassembled WGS sequence"/>
</dbReference>
<name>A0A944HCD4_DENI1</name>
<sequence length="62" mass="6555">MSHNKVDGLCPIGAESSIVPRRDIITGPAHHGLAVIRYADDPPIPGLLEADFAASQLIRALP</sequence>
<dbReference type="RefSeq" id="WP_214362550.1">
    <property type="nucleotide sequence ID" value="NZ_JAEKFT010000018.1"/>
</dbReference>
<gene>
    <name evidence="1" type="ORF">I8J34_15585</name>
</gene>
<keyword evidence="2" id="KW-1185">Reference proteome</keyword>
<reference evidence="2" key="1">
    <citation type="journal article" date="2022" name="ISME J.">
        <title>Genetic and phylogenetic analysis of dissimilatory iodate-reducing bacteria identifies potential niches across the world's oceans.</title>
        <authorList>
            <person name="Reyes-Umana V."/>
            <person name="Henning Z."/>
            <person name="Lee K."/>
            <person name="Barnum T.P."/>
            <person name="Coates J.D."/>
        </authorList>
    </citation>
    <scope>NUCLEOTIDE SEQUENCE [LARGE SCALE GENOMIC DNA]</scope>
    <source>
        <strain evidence="2">IR12</strain>
    </source>
</reference>